<dbReference type="Proteomes" id="UP000423756">
    <property type="component" value="Unassembled WGS sequence"/>
</dbReference>
<dbReference type="GO" id="GO:0004803">
    <property type="term" value="F:transposase activity"/>
    <property type="evidence" value="ECO:0007669"/>
    <property type="project" value="InterPro"/>
</dbReference>
<evidence type="ECO:0000259" key="1">
    <source>
        <dbReference type="Pfam" id="PF01548"/>
    </source>
</evidence>
<dbReference type="PANTHER" id="PTHR33055">
    <property type="entry name" value="TRANSPOSASE FOR INSERTION SEQUENCE ELEMENT IS1111A"/>
    <property type="match status" value="1"/>
</dbReference>
<dbReference type="GO" id="GO:0006313">
    <property type="term" value="P:DNA transposition"/>
    <property type="evidence" value="ECO:0007669"/>
    <property type="project" value="InterPro"/>
</dbReference>
<sequence length="341" mass="37946">MNKFNTISIDLAKSVFQVAVFNRHGKRKLNQAMSKKKMLTVISQHPDATICIEACAASHYWGRTFQSRGHTVKMIPPQKVKPYRSGNKNDANDAIAIYEASLRSDIHAVPVKTPEQQDIAMLLSLRQSYIKQRTAVSLRIRGYAAECGITFPQGANKLRELLPFVIEDMENELTPTTRFVLRELHAQLLNLDEPIERVESQLIDFAKQIPACQLLITLRGVRWVIASAIFSRLGDASAYRNGRGASASLGLVPAHTGSGGKNKNHGISKSGDKTLRSLVVHGARAVVANIRDKEDRLSCWIRNLLERKSFNQVVVALANKTIRMACAMLKSNQSYNETLIA</sequence>
<dbReference type="GO" id="GO:0003677">
    <property type="term" value="F:DNA binding"/>
    <property type="evidence" value="ECO:0007669"/>
    <property type="project" value="InterPro"/>
</dbReference>
<proteinExistence type="predicted"/>
<dbReference type="InterPro" id="IPR047650">
    <property type="entry name" value="Transpos_IS110"/>
</dbReference>
<feature type="domain" description="Transposase IS116/IS110/IS902 C-terminal" evidence="2">
    <location>
        <begin position="212"/>
        <end position="290"/>
    </location>
</feature>
<protein>
    <submittedName>
        <fullName evidence="3">IS110 family transposase</fullName>
    </submittedName>
</protein>
<dbReference type="Pfam" id="PF01548">
    <property type="entry name" value="DEDD_Tnp_IS110"/>
    <property type="match status" value="1"/>
</dbReference>
<dbReference type="PANTHER" id="PTHR33055:SF3">
    <property type="entry name" value="PUTATIVE TRANSPOSASE FOR IS117-RELATED"/>
    <property type="match status" value="1"/>
</dbReference>
<dbReference type="Pfam" id="PF02371">
    <property type="entry name" value="Transposase_20"/>
    <property type="match status" value="1"/>
</dbReference>
<dbReference type="RefSeq" id="WP_137409202.1">
    <property type="nucleotide sequence ID" value="NZ_AP025465.1"/>
</dbReference>
<dbReference type="InterPro" id="IPR003346">
    <property type="entry name" value="Transposase_20"/>
</dbReference>
<reference evidence="3 4" key="1">
    <citation type="submission" date="2019-09" db="EMBL/GenBank/DDBJ databases">
        <title>Draft genome sequences of 48 bacterial type strains from the CCUG.</title>
        <authorList>
            <person name="Tunovic T."/>
            <person name="Pineiro-Iglesias B."/>
            <person name="Unosson C."/>
            <person name="Inganas E."/>
            <person name="Ohlen M."/>
            <person name="Cardew S."/>
            <person name="Jensie-Markopoulos S."/>
            <person name="Salva-Serra F."/>
            <person name="Jaen-Luchoro D."/>
            <person name="Karlsson R."/>
            <person name="Svensson-Stadler L."/>
            <person name="Chun J."/>
            <person name="Moore E."/>
        </authorList>
    </citation>
    <scope>NUCLEOTIDE SEQUENCE [LARGE SCALE GENOMIC DNA]</scope>
    <source>
        <strain evidence="3 4">CCUG 48643</strain>
    </source>
</reference>
<dbReference type="NCBIfam" id="NF033542">
    <property type="entry name" value="transpos_IS110"/>
    <property type="match status" value="1"/>
</dbReference>
<comment type="caution">
    <text evidence="3">The sequence shown here is derived from an EMBL/GenBank/DDBJ whole genome shotgun (WGS) entry which is preliminary data.</text>
</comment>
<name>A0A7V7TG19_9VIBR</name>
<dbReference type="EMBL" id="VZPX01000128">
    <property type="protein sequence ID" value="KAB0463703.1"/>
    <property type="molecule type" value="Genomic_DNA"/>
</dbReference>
<feature type="domain" description="Transposase IS110-like N-terminal" evidence="1">
    <location>
        <begin position="8"/>
        <end position="142"/>
    </location>
</feature>
<gene>
    <name evidence="3" type="ORF">F7Q91_24885</name>
</gene>
<evidence type="ECO:0000259" key="2">
    <source>
        <dbReference type="Pfam" id="PF02371"/>
    </source>
</evidence>
<accession>A0A7V7TG19</accession>
<organism evidence="3 4">
    <name type="scientific">Vibrio chagasii</name>
    <dbReference type="NCBI Taxonomy" id="170679"/>
    <lineage>
        <taxon>Bacteria</taxon>
        <taxon>Pseudomonadati</taxon>
        <taxon>Pseudomonadota</taxon>
        <taxon>Gammaproteobacteria</taxon>
        <taxon>Vibrionales</taxon>
        <taxon>Vibrionaceae</taxon>
        <taxon>Vibrio</taxon>
    </lineage>
</organism>
<evidence type="ECO:0000313" key="4">
    <source>
        <dbReference type="Proteomes" id="UP000423756"/>
    </source>
</evidence>
<dbReference type="GeneID" id="77342152"/>
<dbReference type="InterPro" id="IPR002525">
    <property type="entry name" value="Transp_IS110-like_N"/>
</dbReference>
<evidence type="ECO:0000313" key="3">
    <source>
        <dbReference type="EMBL" id="KAB0463703.1"/>
    </source>
</evidence>
<dbReference type="AlphaFoldDB" id="A0A7V7TG19"/>